<gene>
    <name evidence="2" type="ORF">SAMN04487948_112109</name>
</gene>
<keyword evidence="3" id="KW-1185">Reference proteome</keyword>
<organism evidence="2 3">
    <name type="scientific">Halogranum amylolyticum</name>
    <dbReference type="NCBI Taxonomy" id="660520"/>
    <lineage>
        <taxon>Archaea</taxon>
        <taxon>Methanobacteriati</taxon>
        <taxon>Methanobacteriota</taxon>
        <taxon>Stenosarchaea group</taxon>
        <taxon>Halobacteria</taxon>
        <taxon>Halobacteriales</taxon>
        <taxon>Haloferacaceae</taxon>
    </lineage>
</organism>
<name>A0A1H8UTF5_9EURY</name>
<protein>
    <recommendedName>
        <fullName evidence="1">DUF7964 domain-containing protein</fullName>
    </recommendedName>
</protein>
<reference evidence="3" key="1">
    <citation type="submission" date="2016-10" db="EMBL/GenBank/DDBJ databases">
        <authorList>
            <person name="Varghese N."/>
            <person name="Submissions S."/>
        </authorList>
    </citation>
    <scope>NUCLEOTIDE SEQUENCE [LARGE SCALE GENOMIC DNA]</scope>
    <source>
        <strain evidence="3">CGMCC 1.10121</strain>
    </source>
</reference>
<accession>A0A1H8UTF5</accession>
<dbReference type="OrthoDB" id="303502at2157"/>
<evidence type="ECO:0000313" key="2">
    <source>
        <dbReference type="EMBL" id="SEP06472.1"/>
    </source>
</evidence>
<dbReference type="Pfam" id="PF25912">
    <property type="entry name" value="DUF7964"/>
    <property type="match status" value="1"/>
</dbReference>
<dbReference type="RefSeq" id="WP_089826513.1">
    <property type="nucleotide sequence ID" value="NZ_FODV01000012.1"/>
</dbReference>
<evidence type="ECO:0000313" key="3">
    <source>
        <dbReference type="Proteomes" id="UP000199126"/>
    </source>
</evidence>
<evidence type="ECO:0000259" key="1">
    <source>
        <dbReference type="Pfam" id="PF25912"/>
    </source>
</evidence>
<dbReference type="AlphaFoldDB" id="A0A1H8UTF5"/>
<dbReference type="EMBL" id="FODV01000012">
    <property type="protein sequence ID" value="SEP06472.1"/>
    <property type="molecule type" value="Genomic_DNA"/>
</dbReference>
<proteinExistence type="predicted"/>
<sequence>MTLLDSLPARPLTLDEGEELAESDTVAPLTVLTADADEHRQGVYTLFVTSDGGSRASVLGFDPEADGWTVVESWTETEWTPRKQEDALAAFVESHYGDVEQERMSAARGAGSESP</sequence>
<feature type="domain" description="DUF7964" evidence="1">
    <location>
        <begin position="3"/>
        <end position="88"/>
    </location>
</feature>
<dbReference type="InterPro" id="IPR058270">
    <property type="entry name" value="DUF7964"/>
</dbReference>
<dbReference type="Proteomes" id="UP000199126">
    <property type="component" value="Unassembled WGS sequence"/>
</dbReference>